<evidence type="ECO:0000256" key="6">
    <source>
        <dbReference type="ARBA" id="ARBA00034617"/>
    </source>
</evidence>
<evidence type="ECO:0000256" key="4">
    <source>
        <dbReference type="ARBA" id="ARBA00022806"/>
    </source>
</evidence>
<dbReference type="GO" id="GO:0000724">
    <property type="term" value="P:double-strand break repair via homologous recombination"/>
    <property type="evidence" value="ECO:0007669"/>
    <property type="project" value="TreeGrafter"/>
</dbReference>
<comment type="caution">
    <text evidence="12">The sequence shown here is derived from an EMBL/GenBank/DDBJ whole genome shotgun (WGS) entry which is preliminary data.</text>
</comment>
<dbReference type="EMBL" id="NBII01000007">
    <property type="protein sequence ID" value="PAV17217.1"/>
    <property type="molecule type" value="Genomic_DNA"/>
</dbReference>
<dbReference type="PROSITE" id="PS51194">
    <property type="entry name" value="HELICASE_CTER"/>
    <property type="match status" value="1"/>
</dbReference>
<dbReference type="CDD" id="cd17920">
    <property type="entry name" value="DEXHc_RecQ"/>
    <property type="match status" value="1"/>
</dbReference>
<feature type="region of interest" description="Disordered" evidence="8">
    <location>
        <begin position="526"/>
        <end position="546"/>
    </location>
</feature>
<dbReference type="SMART" id="SM00239">
    <property type="entry name" value="C2"/>
    <property type="match status" value="1"/>
</dbReference>
<dbReference type="Proteomes" id="UP000217199">
    <property type="component" value="Unassembled WGS sequence"/>
</dbReference>
<dbReference type="EC" id="5.6.2.4" evidence="7"/>
<protein>
    <recommendedName>
        <fullName evidence="7">DNA 3'-5' helicase</fullName>
        <ecNumber evidence="7">5.6.2.4</ecNumber>
    </recommendedName>
</protein>
<feature type="region of interest" description="Disordered" evidence="8">
    <location>
        <begin position="627"/>
        <end position="711"/>
    </location>
</feature>
<name>A0A286UCD4_9AGAM</name>
<dbReference type="FunFam" id="3.40.50.300:FF:001389">
    <property type="entry name" value="ATP-dependent DNA helicase RecQ"/>
    <property type="match status" value="1"/>
</dbReference>
<dbReference type="PANTHER" id="PTHR13710:SF152">
    <property type="entry name" value="ATP-DEPENDENT DNA HELICASE Q5"/>
    <property type="match status" value="1"/>
</dbReference>
<feature type="compositionally biased region" description="Basic and acidic residues" evidence="8">
    <location>
        <begin position="1288"/>
        <end position="1298"/>
    </location>
</feature>
<dbReference type="GO" id="GO:0016787">
    <property type="term" value="F:hydrolase activity"/>
    <property type="evidence" value="ECO:0007669"/>
    <property type="project" value="UniProtKB-KW"/>
</dbReference>
<dbReference type="InterPro" id="IPR004589">
    <property type="entry name" value="DNA_helicase_ATP-dep_RecQ"/>
</dbReference>
<evidence type="ECO:0000259" key="11">
    <source>
        <dbReference type="PROSITE" id="PS51194"/>
    </source>
</evidence>
<dbReference type="InterPro" id="IPR001650">
    <property type="entry name" value="Helicase_C-like"/>
</dbReference>
<dbReference type="SMART" id="SM00490">
    <property type="entry name" value="HELICc"/>
    <property type="match status" value="1"/>
</dbReference>
<dbReference type="InterPro" id="IPR027417">
    <property type="entry name" value="P-loop_NTPase"/>
</dbReference>
<comment type="similarity">
    <text evidence="1">Belongs to the helicase family. RecQ subfamily.</text>
</comment>
<feature type="domain" description="C2" evidence="9">
    <location>
        <begin position="884"/>
        <end position="1024"/>
    </location>
</feature>
<keyword evidence="13" id="KW-1185">Reference proteome</keyword>
<feature type="compositionally biased region" description="Acidic residues" evidence="8">
    <location>
        <begin position="763"/>
        <end position="774"/>
    </location>
</feature>
<dbReference type="STRING" id="2282107.A0A286UCD4"/>
<dbReference type="SMART" id="SM00487">
    <property type="entry name" value="DEXDc"/>
    <property type="match status" value="1"/>
</dbReference>
<evidence type="ECO:0000256" key="5">
    <source>
        <dbReference type="ARBA" id="ARBA00022840"/>
    </source>
</evidence>
<dbReference type="InParanoid" id="A0A286UCD4"/>
<gene>
    <name evidence="12" type="ORF">PNOK_0728100</name>
</gene>
<evidence type="ECO:0000256" key="3">
    <source>
        <dbReference type="ARBA" id="ARBA00022801"/>
    </source>
</evidence>
<feature type="compositionally biased region" description="Polar residues" evidence="8">
    <location>
        <begin position="537"/>
        <end position="546"/>
    </location>
</feature>
<evidence type="ECO:0000256" key="1">
    <source>
        <dbReference type="ARBA" id="ARBA00005446"/>
    </source>
</evidence>
<keyword evidence="5" id="KW-0067">ATP-binding</keyword>
<keyword evidence="2" id="KW-0547">Nucleotide-binding</keyword>
<evidence type="ECO:0000256" key="2">
    <source>
        <dbReference type="ARBA" id="ARBA00022741"/>
    </source>
</evidence>
<dbReference type="Pfam" id="PF00168">
    <property type="entry name" value="C2"/>
    <property type="match status" value="1"/>
</dbReference>
<evidence type="ECO:0000313" key="12">
    <source>
        <dbReference type="EMBL" id="PAV17217.1"/>
    </source>
</evidence>
<sequence>MNELGFISSATLHRGTENVTNTLPSAKQKKLGSYFATKGGIYYKRTKRAYAPPSSEACLKVLNEVFGYEDYKGKQKEIIDSAITGTDILVVAPTGMGKSACFQIPAVAEEHGVTLIISPLLALMKNQVSKLKELRVSAAAFTSDTPASERKKILIDLRSGKPKTRLLYLTPEMLCKDGFDKIISNLHQRGEINRLVIDEAHCISEWGHDFRSEYRKLGSFREKYPDVPLMALTASATSSVQKDMISCLGMNPENVHRILHPFNRGNLYYETRYIAGLSPEERMADIHQFIAMLHQRRGRPSSGIVYCRLRATCDDLSDYLRQNGIKSKPYHRGLKAKELDLTLKEWSEGGDGSTGVDVVIATIAFGMGIDKPDVRYVVHYDIPKSMEGYYQETGRAGRDGEASKCLLYYSREDALSVNSLIRHSYNDRKQAAMDFNLFSAPEPSQRGPDSFSSLVNMAENVSMCRHISICRYFGEEIDDNDEEQRNLYCGGMCDVCKYPEKTKRRKATLSDEEGLLERIEQLKKRATLGEDEKEDVNPSSEDTYQVNDDLEDLGQDDQAYPSVDKAKSIDAFRGSDVDNSTVYGIKRTSSEANPDDTESSKKHKIGSKPSYVPRVLGVPKKQFKVPFKVPFKNPHQEATTGGKSSASSEAGSPAPQQIMNKQTRETDSAPILEESTLVLGDSGENYKSTSKEKCFDYSNPKNQVTSKKSKSVLSVVNEMGTKQLENTVSSQRRLDEAEDDPYTNSDLEQPKPSVMKSHSSMPSDEESSEEEDEGLDAHFSTKISKSLREQSLARIKSKLQEVLIKDKRSEKIWEKSKVHTPLLTERAKLLGAIARDVEMRVFLMSATDKGYKQRSTGCLEVIEDLYQEKLWDEGEGAEFNESLEHPREIIDILYPPYNVATIMATNNPRYTVLITIHRAHDVPISDIHNLSADPYVLATIALPEDLQPSDEPALSWRTPTKHCTREPVWEEQWLIAGLPQEGCTLKLRLTDEDNKDRDDRLGRAEVCFTPEMMYKGFEIKEQEFKVKKRRGSFVPYVMTYLAALLPGECLRKHSRIIISAKVLDRTENQFDIVRAYTIGPSAFTQHFSPLIGSVIHRGDQALKSHPVVVTGNVKKPASASVFIACKFQFRGPVPKELKSRYVGYNCFVKLLYSRKGISGRILFHGLRKQYRTVYSYDKSTLYGSIEPKGENDGMPGHDSHEVAKQFLKMVDYGNAGRLQTYVLTLDGQLRFCETGEEFAVDFLSKHMMHADGEQYVAFAGEFFVQRVGDVSKLGGRKSEESEATFANEGEKGGDIDDDPSHYELVIDNNSGTYRPPESSLPILQAWLGDERRLGALCRVTAMNAFDKNLQEMKAKRKKIKKDLAGGEVPKQQMALRRGSSASSVRIDGRKFSSGEVERMVKGAQEENERRVDEKS</sequence>
<dbReference type="PROSITE" id="PS50004">
    <property type="entry name" value="C2"/>
    <property type="match status" value="1"/>
</dbReference>
<dbReference type="GO" id="GO:0005634">
    <property type="term" value="C:nucleus"/>
    <property type="evidence" value="ECO:0007669"/>
    <property type="project" value="TreeGrafter"/>
</dbReference>
<keyword evidence="4 12" id="KW-0347">Helicase</keyword>
<dbReference type="Gene3D" id="2.60.40.150">
    <property type="entry name" value="C2 domain"/>
    <property type="match status" value="1"/>
</dbReference>
<comment type="catalytic activity">
    <reaction evidence="6">
        <text>Couples ATP hydrolysis with the unwinding of duplex DNA by translocating in the 3'-5' direction.</text>
        <dbReference type="EC" id="5.6.2.4"/>
    </reaction>
</comment>
<dbReference type="GO" id="GO:0003676">
    <property type="term" value="F:nucleic acid binding"/>
    <property type="evidence" value="ECO:0007669"/>
    <property type="project" value="InterPro"/>
</dbReference>
<dbReference type="GO" id="GO:0005694">
    <property type="term" value="C:chromosome"/>
    <property type="evidence" value="ECO:0007669"/>
    <property type="project" value="TreeGrafter"/>
</dbReference>
<reference evidence="12 13" key="1">
    <citation type="journal article" date="2017" name="Mol. Ecol.">
        <title>Comparative and population genomic landscape of Phellinus noxius: A hypervariable fungus causing root rot in trees.</title>
        <authorList>
            <person name="Chung C.L."/>
            <person name="Lee T.J."/>
            <person name="Akiba M."/>
            <person name="Lee H.H."/>
            <person name="Kuo T.H."/>
            <person name="Liu D."/>
            <person name="Ke H.M."/>
            <person name="Yokoi T."/>
            <person name="Roa M.B."/>
            <person name="Lu M.J."/>
            <person name="Chang Y.Y."/>
            <person name="Ann P.J."/>
            <person name="Tsai J.N."/>
            <person name="Chen C.Y."/>
            <person name="Tzean S.S."/>
            <person name="Ota Y."/>
            <person name="Hattori T."/>
            <person name="Sahashi N."/>
            <person name="Liou R.F."/>
            <person name="Kikuchi T."/>
            <person name="Tsai I.J."/>
        </authorList>
    </citation>
    <scope>NUCLEOTIDE SEQUENCE [LARGE SCALE GENOMIC DNA]</scope>
    <source>
        <strain evidence="12 13">FFPRI411160</strain>
    </source>
</reference>
<feature type="compositionally biased region" description="Low complexity" evidence="8">
    <location>
        <begin position="627"/>
        <end position="655"/>
    </location>
</feature>
<evidence type="ECO:0000256" key="7">
    <source>
        <dbReference type="ARBA" id="ARBA00034808"/>
    </source>
</evidence>
<dbReference type="NCBIfam" id="TIGR00614">
    <property type="entry name" value="recQ_fam"/>
    <property type="match status" value="1"/>
</dbReference>
<dbReference type="PROSITE" id="PS51192">
    <property type="entry name" value="HELICASE_ATP_BIND_1"/>
    <property type="match status" value="1"/>
</dbReference>
<feature type="region of interest" description="Disordered" evidence="8">
    <location>
        <begin position="1366"/>
        <end position="1415"/>
    </location>
</feature>
<proteinExistence type="inferred from homology"/>
<accession>A0A286UCD4</accession>
<dbReference type="GO" id="GO:0005524">
    <property type="term" value="F:ATP binding"/>
    <property type="evidence" value="ECO:0007669"/>
    <property type="project" value="UniProtKB-KW"/>
</dbReference>
<evidence type="ECO:0000259" key="9">
    <source>
        <dbReference type="PROSITE" id="PS50004"/>
    </source>
</evidence>
<evidence type="ECO:0000313" key="13">
    <source>
        <dbReference type="Proteomes" id="UP000217199"/>
    </source>
</evidence>
<dbReference type="SUPFAM" id="SSF49562">
    <property type="entry name" value="C2 domain (Calcium/lipid-binding domain, CaLB)"/>
    <property type="match status" value="1"/>
</dbReference>
<dbReference type="InterPro" id="IPR014001">
    <property type="entry name" value="Helicase_ATP-bd"/>
</dbReference>
<feature type="domain" description="Helicase C-terminal" evidence="11">
    <location>
        <begin position="285"/>
        <end position="441"/>
    </location>
</feature>
<feature type="region of interest" description="Disordered" evidence="8">
    <location>
        <begin position="1275"/>
        <end position="1298"/>
    </location>
</feature>
<dbReference type="GO" id="GO:0009378">
    <property type="term" value="F:four-way junction helicase activity"/>
    <property type="evidence" value="ECO:0007669"/>
    <property type="project" value="TreeGrafter"/>
</dbReference>
<dbReference type="Gene3D" id="3.40.50.300">
    <property type="entry name" value="P-loop containing nucleotide triphosphate hydrolases"/>
    <property type="match status" value="2"/>
</dbReference>
<organism evidence="12 13">
    <name type="scientific">Pyrrhoderma noxium</name>
    <dbReference type="NCBI Taxonomy" id="2282107"/>
    <lineage>
        <taxon>Eukaryota</taxon>
        <taxon>Fungi</taxon>
        <taxon>Dikarya</taxon>
        <taxon>Basidiomycota</taxon>
        <taxon>Agaricomycotina</taxon>
        <taxon>Agaricomycetes</taxon>
        <taxon>Hymenochaetales</taxon>
        <taxon>Hymenochaetaceae</taxon>
        <taxon>Pyrrhoderma</taxon>
    </lineage>
</organism>
<evidence type="ECO:0000256" key="8">
    <source>
        <dbReference type="SAM" id="MobiDB-lite"/>
    </source>
</evidence>
<feature type="region of interest" description="Disordered" evidence="8">
    <location>
        <begin position="723"/>
        <end position="776"/>
    </location>
</feature>
<dbReference type="GO" id="GO:0043138">
    <property type="term" value="F:3'-5' DNA helicase activity"/>
    <property type="evidence" value="ECO:0007669"/>
    <property type="project" value="UniProtKB-EC"/>
</dbReference>
<evidence type="ECO:0000259" key="10">
    <source>
        <dbReference type="PROSITE" id="PS51192"/>
    </source>
</evidence>
<dbReference type="InterPro" id="IPR035892">
    <property type="entry name" value="C2_domain_sf"/>
</dbReference>
<feature type="domain" description="Helicase ATP-binding" evidence="10">
    <location>
        <begin position="79"/>
        <end position="254"/>
    </location>
</feature>
<feature type="compositionally biased region" description="Basic and acidic residues" evidence="8">
    <location>
        <begin position="1386"/>
        <end position="1415"/>
    </location>
</feature>
<dbReference type="Pfam" id="PF16124">
    <property type="entry name" value="RecQ_Zn_bind"/>
    <property type="match status" value="1"/>
</dbReference>
<dbReference type="Pfam" id="PF00271">
    <property type="entry name" value="Helicase_C"/>
    <property type="match status" value="1"/>
</dbReference>
<dbReference type="InterPro" id="IPR032284">
    <property type="entry name" value="RecQ_Zn-bd"/>
</dbReference>
<dbReference type="PANTHER" id="PTHR13710">
    <property type="entry name" value="DNA HELICASE RECQ FAMILY MEMBER"/>
    <property type="match status" value="1"/>
</dbReference>
<dbReference type="InterPro" id="IPR011545">
    <property type="entry name" value="DEAD/DEAH_box_helicase_dom"/>
</dbReference>
<dbReference type="GO" id="GO:0005737">
    <property type="term" value="C:cytoplasm"/>
    <property type="evidence" value="ECO:0007669"/>
    <property type="project" value="TreeGrafter"/>
</dbReference>
<dbReference type="Pfam" id="PF00270">
    <property type="entry name" value="DEAD"/>
    <property type="match status" value="1"/>
</dbReference>
<feature type="region of interest" description="Disordered" evidence="8">
    <location>
        <begin position="583"/>
        <end position="613"/>
    </location>
</feature>
<dbReference type="InterPro" id="IPR000008">
    <property type="entry name" value="C2_dom"/>
</dbReference>
<dbReference type="OrthoDB" id="10261556at2759"/>
<keyword evidence="3" id="KW-0378">Hydrolase</keyword>
<dbReference type="SUPFAM" id="SSF52540">
    <property type="entry name" value="P-loop containing nucleoside triphosphate hydrolases"/>
    <property type="match status" value="1"/>
</dbReference>